<evidence type="ECO:0008006" key="3">
    <source>
        <dbReference type="Google" id="ProtNLM"/>
    </source>
</evidence>
<reference evidence="2" key="1">
    <citation type="submission" date="2024-05" db="EMBL/GenBank/DDBJ databases">
        <authorList>
            <person name="Cai S.Y."/>
            <person name="Jin L.M."/>
            <person name="Li H.R."/>
        </authorList>
    </citation>
    <scope>NUCLEOTIDE SEQUENCE</scope>
    <source>
        <strain evidence="2">A5-74</strain>
    </source>
</reference>
<dbReference type="SUPFAM" id="SSF56349">
    <property type="entry name" value="DNA breaking-rejoining enzymes"/>
    <property type="match status" value="1"/>
</dbReference>
<dbReference type="AlphaFoldDB" id="A0AAU8DP85"/>
<dbReference type="InterPro" id="IPR011010">
    <property type="entry name" value="DNA_brk_join_enz"/>
</dbReference>
<dbReference type="GO" id="GO:0003677">
    <property type="term" value="F:DNA binding"/>
    <property type="evidence" value="ECO:0007669"/>
    <property type="project" value="InterPro"/>
</dbReference>
<sequence>MTTPEEVVAQYRPNGVDPETWQQIGPLVREVVTRTGFRALSTYIRAMSVATGLVGWAQREGIDLDIESVFSPATVDRYTAVGMPQYTDRARSTRRAMLRTVARAVTKKAPWEPKPETLARNTMRAPYSNTEIDRLWEIAGQQPDGQRQRSAKTLFTLGLGAGLTPVDLLHVTAADVRREHRAVVVRTPGELGRDVPVRARWAPELLKLADQYPDGPLVGPLGTSRNRLNVLLSRIVRTPDMPNLSVHRLRTTWMIHVLNSGTPVSEFMRAAGWSTGSRLGELLPYLTVREPEKSWPQLAGNHD</sequence>
<name>A0AAU8DP85_9ACTN</name>
<dbReference type="Gene3D" id="1.10.443.10">
    <property type="entry name" value="Intergrase catalytic core"/>
    <property type="match status" value="1"/>
</dbReference>
<evidence type="ECO:0000256" key="1">
    <source>
        <dbReference type="ARBA" id="ARBA00023172"/>
    </source>
</evidence>
<dbReference type="GO" id="GO:0006310">
    <property type="term" value="P:DNA recombination"/>
    <property type="evidence" value="ECO:0007669"/>
    <property type="project" value="UniProtKB-KW"/>
</dbReference>
<accession>A0AAU8DP85</accession>
<proteinExistence type="predicted"/>
<keyword evidence="1" id="KW-0233">DNA recombination</keyword>
<protein>
    <recommendedName>
        <fullName evidence="3">Tyr recombinase domain-containing protein</fullName>
    </recommendedName>
</protein>
<gene>
    <name evidence="2" type="ORF">ABLG96_01760</name>
</gene>
<dbReference type="RefSeq" id="WP_353649711.1">
    <property type="nucleotide sequence ID" value="NZ_CP159218.1"/>
</dbReference>
<organism evidence="2">
    <name type="scientific">Nakamurella sp. A5-74</name>
    <dbReference type="NCBI Taxonomy" id="3158264"/>
    <lineage>
        <taxon>Bacteria</taxon>
        <taxon>Bacillati</taxon>
        <taxon>Actinomycetota</taxon>
        <taxon>Actinomycetes</taxon>
        <taxon>Nakamurellales</taxon>
        <taxon>Nakamurellaceae</taxon>
        <taxon>Nakamurella</taxon>
    </lineage>
</organism>
<evidence type="ECO:0000313" key="2">
    <source>
        <dbReference type="EMBL" id="XCG64097.1"/>
    </source>
</evidence>
<dbReference type="EMBL" id="CP159218">
    <property type="protein sequence ID" value="XCG64097.1"/>
    <property type="molecule type" value="Genomic_DNA"/>
</dbReference>
<dbReference type="InterPro" id="IPR013762">
    <property type="entry name" value="Integrase-like_cat_sf"/>
</dbReference>
<dbReference type="GO" id="GO:0015074">
    <property type="term" value="P:DNA integration"/>
    <property type="evidence" value="ECO:0007669"/>
    <property type="project" value="InterPro"/>
</dbReference>